<comment type="similarity">
    <text evidence="2 10 11">Belongs to the TonB-dependent receptor family.</text>
</comment>
<dbReference type="PANTHER" id="PTHR32552:SF83">
    <property type="entry name" value="BLR3904 PROTEIN"/>
    <property type="match status" value="1"/>
</dbReference>
<evidence type="ECO:0000256" key="1">
    <source>
        <dbReference type="ARBA" id="ARBA00004571"/>
    </source>
</evidence>
<dbReference type="AlphaFoldDB" id="A0A482ILJ0"/>
<evidence type="ECO:0000256" key="3">
    <source>
        <dbReference type="ARBA" id="ARBA00022448"/>
    </source>
</evidence>
<keyword evidence="7 10" id="KW-0472">Membrane</keyword>
<dbReference type="GO" id="GO:0015344">
    <property type="term" value="F:siderophore uptake transmembrane transporter activity"/>
    <property type="evidence" value="ECO:0007669"/>
    <property type="project" value="TreeGrafter"/>
</dbReference>
<evidence type="ECO:0000256" key="6">
    <source>
        <dbReference type="ARBA" id="ARBA00023077"/>
    </source>
</evidence>
<keyword evidence="8 15" id="KW-0675">Receptor</keyword>
<comment type="subcellular location">
    <subcellularLocation>
        <location evidence="1 10">Cell outer membrane</location>
        <topology evidence="1 10">Multi-pass membrane protein</topology>
    </subcellularLocation>
</comment>
<dbReference type="SUPFAM" id="SSF56935">
    <property type="entry name" value="Porins"/>
    <property type="match status" value="1"/>
</dbReference>
<dbReference type="PANTHER" id="PTHR32552">
    <property type="entry name" value="FERRICHROME IRON RECEPTOR-RELATED"/>
    <property type="match status" value="1"/>
</dbReference>
<feature type="domain" description="TonB-dependent receptor-like beta-barrel" evidence="13">
    <location>
        <begin position="283"/>
        <end position="758"/>
    </location>
</feature>
<evidence type="ECO:0000256" key="7">
    <source>
        <dbReference type="ARBA" id="ARBA00023136"/>
    </source>
</evidence>
<dbReference type="Pfam" id="PF07715">
    <property type="entry name" value="Plug"/>
    <property type="match status" value="1"/>
</dbReference>
<dbReference type="EMBL" id="CP037900">
    <property type="protein sequence ID" value="QBP09011.1"/>
    <property type="molecule type" value="Genomic_DNA"/>
</dbReference>
<proteinExistence type="inferred from homology"/>
<dbReference type="GO" id="GO:0015891">
    <property type="term" value="P:siderophore transport"/>
    <property type="evidence" value="ECO:0007669"/>
    <property type="project" value="InterPro"/>
</dbReference>
<dbReference type="Pfam" id="PF00593">
    <property type="entry name" value="TonB_dep_Rec_b-barrel"/>
    <property type="match status" value="1"/>
</dbReference>
<dbReference type="InterPro" id="IPR000531">
    <property type="entry name" value="Beta-barrel_TonB"/>
</dbReference>
<dbReference type="InterPro" id="IPR037066">
    <property type="entry name" value="Plug_dom_sf"/>
</dbReference>
<evidence type="ECO:0000256" key="4">
    <source>
        <dbReference type="ARBA" id="ARBA00022452"/>
    </source>
</evidence>
<feature type="compositionally biased region" description="Polar residues" evidence="12">
    <location>
        <begin position="85"/>
        <end position="100"/>
    </location>
</feature>
<gene>
    <name evidence="15" type="ORF">DDF84_004185</name>
</gene>
<keyword evidence="6 11" id="KW-0798">TonB box</keyword>
<dbReference type="Proteomes" id="UP000253772">
    <property type="component" value="Chromosome c1"/>
</dbReference>
<dbReference type="InterPro" id="IPR012910">
    <property type="entry name" value="Plug_dom"/>
</dbReference>
<dbReference type="InterPro" id="IPR039426">
    <property type="entry name" value="TonB-dep_rcpt-like"/>
</dbReference>
<keyword evidence="3 10" id="KW-0813">Transport</keyword>
<dbReference type="InterPro" id="IPR036942">
    <property type="entry name" value="Beta-barrel_TonB_sf"/>
</dbReference>
<evidence type="ECO:0000313" key="15">
    <source>
        <dbReference type="EMBL" id="QBP09011.1"/>
    </source>
</evidence>
<evidence type="ECO:0000256" key="10">
    <source>
        <dbReference type="PROSITE-ProRule" id="PRU01360"/>
    </source>
</evidence>
<dbReference type="InterPro" id="IPR010105">
    <property type="entry name" value="TonB_sidphr_rcpt"/>
</dbReference>
<dbReference type="OrthoDB" id="9790771at2"/>
<dbReference type="PROSITE" id="PS52016">
    <property type="entry name" value="TONB_DEPENDENT_REC_3"/>
    <property type="match status" value="1"/>
</dbReference>
<reference evidence="15 16" key="1">
    <citation type="submission" date="2019-03" db="EMBL/GenBank/DDBJ databases">
        <title>Comparative insights into the high quality Complete genome sequence of highly metal resistant Cupriavidus metallidurans strain BS1 isolated from a gold-copper mine.</title>
        <authorList>
            <person name="Mazhar H.S."/>
            <person name="Rensing C."/>
        </authorList>
    </citation>
    <scope>NUCLEOTIDE SEQUENCE [LARGE SCALE GENOMIC DNA]</scope>
    <source>
        <strain evidence="15 16">BS1</strain>
    </source>
</reference>
<dbReference type="Gene3D" id="2.40.170.20">
    <property type="entry name" value="TonB-dependent receptor, beta-barrel domain"/>
    <property type="match status" value="1"/>
</dbReference>
<keyword evidence="9 10" id="KW-0998">Cell outer membrane</keyword>
<evidence type="ECO:0000256" key="12">
    <source>
        <dbReference type="SAM" id="MobiDB-lite"/>
    </source>
</evidence>
<name>A0A482ILJ0_9BURK</name>
<dbReference type="GO" id="GO:0009279">
    <property type="term" value="C:cell outer membrane"/>
    <property type="evidence" value="ECO:0007669"/>
    <property type="project" value="UniProtKB-SubCell"/>
</dbReference>
<dbReference type="GO" id="GO:0038023">
    <property type="term" value="F:signaling receptor activity"/>
    <property type="evidence" value="ECO:0007669"/>
    <property type="project" value="InterPro"/>
</dbReference>
<evidence type="ECO:0000256" key="9">
    <source>
        <dbReference type="ARBA" id="ARBA00023237"/>
    </source>
</evidence>
<dbReference type="NCBIfam" id="TIGR01783">
    <property type="entry name" value="TonB-siderophor"/>
    <property type="match status" value="1"/>
</dbReference>
<accession>A0A482ILJ0</accession>
<evidence type="ECO:0000256" key="11">
    <source>
        <dbReference type="RuleBase" id="RU003357"/>
    </source>
</evidence>
<evidence type="ECO:0000256" key="5">
    <source>
        <dbReference type="ARBA" id="ARBA00022692"/>
    </source>
</evidence>
<feature type="domain" description="TonB-dependent receptor plug" evidence="14">
    <location>
        <begin position="111"/>
        <end position="210"/>
    </location>
</feature>
<evidence type="ECO:0000256" key="2">
    <source>
        <dbReference type="ARBA" id="ARBA00009810"/>
    </source>
</evidence>
<evidence type="ECO:0000259" key="14">
    <source>
        <dbReference type="Pfam" id="PF07715"/>
    </source>
</evidence>
<evidence type="ECO:0000313" key="16">
    <source>
        <dbReference type="Proteomes" id="UP000253772"/>
    </source>
</evidence>
<organism evidence="15 16">
    <name type="scientific">Cupriavidus metallidurans</name>
    <dbReference type="NCBI Taxonomy" id="119219"/>
    <lineage>
        <taxon>Bacteria</taxon>
        <taxon>Pseudomonadati</taxon>
        <taxon>Pseudomonadota</taxon>
        <taxon>Betaproteobacteria</taxon>
        <taxon>Burkholderiales</taxon>
        <taxon>Burkholderiaceae</taxon>
        <taxon>Cupriavidus</taxon>
    </lineage>
</organism>
<evidence type="ECO:0000256" key="8">
    <source>
        <dbReference type="ARBA" id="ARBA00023170"/>
    </source>
</evidence>
<sequence length="789" mass="85166">MAAIEAGSRPDFDWRGSTERHFKSFMLESSVQQKILSSAIRVLVSGAASAGLAISVSAVPLVAHAQTAPEGQSSAGSADDRNVLPSVTVTGKGVPNTNDAPTGMSRLPETIKETPKTINVVPKEVIEQQQATSLEQILKNVPGITISTGEGNGGQNGDQFRIRGLSAKGDIYVDGLRDFGAYKRDSFNTESVEVIKGPSGETFGVGNIGGLINQSTKRANLNTSTSIDQGVGSASTYRTTVDSNIRLNDTSAVRINGVFQNGRVADRDHVDDDRRGFAIDFGTGLGTSTEWHLNYSYLHRSGAPDYGVPLAQGADGIFRPLPEYNVPGYASSTSYVRNTDRDITDAHIVSSSFMKRLDNGITINNDTRFSFYERDFSSTNPASLNYASLQRLLAGGNVSLAYGAGGGSTYLQRGWGIQNVLSAKGEFHTGSFRHKAMVGLDTIYQRDHRDMGTWTGRMNNQTVMNPIFYNSPGATVSYGGTTRDANSIDVGVFANDRVWFNDQFSLMGSLRWDYFRSEYSTNASSVGGVSDSKKLSPAISAIWEPTKDYMFYTSFSRTYRPVGTDIAVAVGGVQSEVPQNGVNTEPERADTIEVGAKLDFLEKRLGVTGAIFQTKKYNAYTVDPITGDITNGFSDSGEGRRIRGAEIGLSGRITNNWSATMAYAYLDGIVTSATAPTSIGNVAPGVSRHNVTLWTSYDIPHTILPLPGRLTVGGGLQYASAYWADTANTARMPDNFSLDAMIGYKQGKFRASLNAYNLTNRLNYQSSFNAVRAVPTSGRTFLFNVGMTF</sequence>
<evidence type="ECO:0000259" key="13">
    <source>
        <dbReference type="Pfam" id="PF00593"/>
    </source>
</evidence>
<feature type="region of interest" description="Disordered" evidence="12">
    <location>
        <begin position="70"/>
        <end position="107"/>
    </location>
</feature>
<protein>
    <submittedName>
        <fullName evidence="15">TonB-dependent siderophore receptor</fullName>
    </submittedName>
</protein>
<keyword evidence="4 10" id="KW-1134">Transmembrane beta strand</keyword>
<dbReference type="CDD" id="cd01347">
    <property type="entry name" value="ligand_gated_channel"/>
    <property type="match status" value="1"/>
</dbReference>
<keyword evidence="5 10" id="KW-0812">Transmembrane</keyword>
<dbReference type="Gene3D" id="2.170.130.10">
    <property type="entry name" value="TonB-dependent receptor, plug domain"/>
    <property type="match status" value="1"/>
</dbReference>